<dbReference type="InterPro" id="IPR010810">
    <property type="entry name" value="Flagellin_hook_IN_motif"/>
</dbReference>
<accession>A0ABU9YIU2</accession>
<evidence type="ECO:0000256" key="4">
    <source>
        <dbReference type="ARBA" id="ARBA00023143"/>
    </source>
</evidence>
<feature type="coiled-coil region" evidence="5">
    <location>
        <begin position="651"/>
        <end position="703"/>
    </location>
</feature>
<comment type="caution">
    <text evidence="8">The sequence shown here is derived from an EMBL/GenBank/DDBJ whole genome shotgun (WGS) entry which is preliminary data.</text>
</comment>
<dbReference type="PANTHER" id="PTHR30288:SF0">
    <property type="entry name" value="FLAGELLAR HOOK-ASSOCIATED PROTEIN 2"/>
    <property type="match status" value="1"/>
</dbReference>
<feature type="domain" description="Flagellar hook-associated protein 2 N-terminal" evidence="6">
    <location>
        <begin position="27"/>
        <end position="140"/>
    </location>
</feature>
<dbReference type="PANTHER" id="PTHR30288">
    <property type="entry name" value="FLAGELLAR CAP/ASSEMBLY PROTEIN FLID"/>
    <property type="match status" value="1"/>
</dbReference>
<evidence type="ECO:0000256" key="5">
    <source>
        <dbReference type="RuleBase" id="RU362066"/>
    </source>
</evidence>
<keyword evidence="5" id="KW-0964">Secreted</keyword>
<keyword evidence="3 5" id="KW-0175">Coiled coil</keyword>
<organism evidence="8 9">
    <name type="scientific">Tistrella arctica</name>
    <dbReference type="NCBI Taxonomy" id="3133430"/>
    <lineage>
        <taxon>Bacteria</taxon>
        <taxon>Pseudomonadati</taxon>
        <taxon>Pseudomonadota</taxon>
        <taxon>Alphaproteobacteria</taxon>
        <taxon>Geminicoccales</taxon>
        <taxon>Geminicoccaceae</taxon>
        <taxon>Tistrella</taxon>
    </lineage>
</organism>
<evidence type="ECO:0000313" key="8">
    <source>
        <dbReference type="EMBL" id="MEN2988550.1"/>
    </source>
</evidence>
<sequence length="706" mass="74000">MVSSLSSNFALTTDSNGRLTVTGLSGSGIDTQKAVEALVAAKRVPIDRLETKIETTDTQIAALKEYQTLMRDFRTAVDGLRGKVTFDKSGDAFDAKNVYLQTSRVDGKTASTATNLVGITATNNAEVGARSVEILRVATQAKVGTGVANSATVDLGTAFGGAAGSISGSFDIVNGDGAATTITVAGTDTLQSLRDKINNANTGSAKTGVTASIVSVTTGQNYLVLTNDATGKAIELDNETGGVLSGLGISSDGGSTFSNVLQEPQTARLAVDGLKDPSRYESLRFANASASVKSLVSTAPDSGSFTLSTGLGTVAINFNSTTDSLNDIAARINADAGAIGVEATIMDDGGGKRLVLRDTNGGKLGVIDNDGLMASLGVDNDLVVERSSNTISDLFTGMTLNLFQAEEGTKINLQVERNLNAVKDQVYDFLDAYNAMRRFYNEQNLTGADGSKSEDAGPLFGNSALKDMNTMLRDTVNGDVAGLGIDFSALSAIGITIAPTATLTDPLDRETLVIDESKFDEVLLNKPDDVRNLFSFRFSSDNPDVTLVNFGANTSYKNGGYNLEVTVAGGVITSAKLDGQDVEVNGTTLTVTSGSAAGLKLYYRPGDDGTTTSQLNITSGIASQMYFAADKALTAKTGTIEAQLGVFESRNSAAELQIDRMELRLDLYKDRITAKFLRMEEALSRMESIMEALKAQIDAQSSNSDS</sequence>
<dbReference type="Pfam" id="PF02465">
    <property type="entry name" value="FliD_N"/>
    <property type="match status" value="1"/>
</dbReference>
<evidence type="ECO:0000256" key="2">
    <source>
        <dbReference type="ARBA" id="ARBA00011255"/>
    </source>
</evidence>
<comment type="subcellular location">
    <subcellularLocation>
        <location evidence="5">Secreted</location>
    </subcellularLocation>
    <subcellularLocation>
        <location evidence="5">Bacterial flagellum</location>
    </subcellularLocation>
</comment>
<keyword evidence="8" id="KW-0966">Cell projection</keyword>
<feature type="domain" description="Flagellar hook-associated protein 2 C-terminal" evidence="7">
    <location>
        <begin position="374"/>
        <end position="687"/>
    </location>
</feature>
<dbReference type="RefSeq" id="WP_345934847.1">
    <property type="nucleotide sequence ID" value="NZ_JBBKTV010000008.1"/>
</dbReference>
<name>A0ABU9YIU2_9PROT</name>
<comment type="subunit">
    <text evidence="2 5">Homopentamer.</text>
</comment>
<evidence type="ECO:0000256" key="3">
    <source>
        <dbReference type="ARBA" id="ARBA00023054"/>
    </source>
</evidence>
<dbReference type="EMBL" id="JBBKTW010000003">
    <property type="protein sequence ID" value="MEN2988550.1"/>
    <property type="molecule type" value="Genomic_DNA"/>
</dbReference>
<keyword evidence="8" id="KW-0282">Flagellum</keyword>
<keyword evidence="9" id="KW-1185">Reference proteome</keyword>
<evidence type="ECO:0000259" key="7">
    <source>
        <dbReference type="Pfam" id="PF07195"/>
    </source>
</evidence>
<comment type="function">
    <text evidence="5">Required for morphogenesis and for the elongation of the flagellar filament by facilitating polymerization of the flagellin monomers at the tip of growing filament. Forms a capping structure, which prevents flagellin subunits (transported through the central channel of the flagellum) from leaking out without polymerization at the distal end.</text>
</comment>
<dbReference type="Pfam" id="PF07196">
    <property type="entry name" value="Flagellin_IN"/>
    <property type="match status" value="1"/>
</dbReference>
<evidence type="ECO:0000313" key="9">
    <source>
        <dbReference type="Proteomes" id="UP001413721"/>
    </source>
</evidence>
<proteinExistence type="inferred from homology"/>
<dbReference type="Pfam" id="PF07195">
    <property type="entry name" value="FliD_C"/>
    <property type="match status" value="1"/>
</dbReference>
<comment type="similarity">
    <text evidence="1 5">Belongs to the FliD family.</text>
</comment>
<evidence type="ECO:0000259" key="6">
    <source>
        <dbReference type="Pfam" id="PF02465"/>
    </source>
</evidence>
<keyword evidence="4 5" id="KW-0975">Bacterial flagellum</keyword>
<gene>
    <name evidence="8" type="primary">fliD</name>
    <name evidence="8" type="ORF">WG926_09560</name>
</gene>
<dbReference type="Proteomes" id="UP001413721">
    <property type="component" value="Unassembled WGS sequence"/>
</dbReference>
<keyword evidence="8" id="KW-0969">Cilium</keyword>
<evidence type="ECO:0000256" key="1">
    <source>
        <dbReference type="ARBA" id="ARBA00009764"/>
    </source>
</evidence>
<reference evidence="8 9" key="1">
    <citation type="submission" date="2024-03" db="EMBL/GenBank/DDBJ databases">
        <title>High-quality draft genome sequencing of Tistrella sp. BH-R2-4.</title>
        <authorList>
            <person name="Dong C."/>
        </authorList>
    </citation>
    <scope>NUCLEOTIDE SEQUENCE [LARGE SCALE GENOMIC DNA]</scope>
    <source>
        <strain evidence="8 9">BH-R2-4</strain>
    </source>
</reference>
<dbReference type="InterPro" id="IPR040026">
    <property type="entry name" value="FliD"/>
</dbReference>
<protein>
    <recommendedName>
        <fullName evidence="5">Flagellar hook-associated protein 2</fullName>
        <shortName evidence="5">HAP2</shortName>
    </recommendedName>
    <alternativeName>
        <fullName evidence="5">Flagellar cap protein</fullName>
    </alternativeName>
</protein>
<dbReference type="InterPro" id="IPR010809">
    <property type="entry name" value="FliD_C"/>
</dbReference>
<dbReference type="InterPro" id="IPR003481">
    <property type="entry name" value="FliD_N"/>
</dbReference>